<gene>
    <name evidence="1" type="ORF">AVEN_5025_1</name>
</gene>
<dbReference type="Proteomes" id="UP000499080">
    <property type="component" value="Unassembled WGS sequence"/>
</dbReference>
<sequence>MKYPLRVCLLTLDGMRRRSFPSVGHGPFLAVQIRLEVKKLALTLMSICEGHCLFTFSYKKCAKKKYRNQPQDLDESSRLRGL</sequence>
<name>A0A4Y2QL00_ARAVE</name>
<keyword evidence="2" id="KW-1185">Reference proteome</keyword>
<evidence type="ECO:0000313" key="2">
    <source>
        <dbReference type="Proteomes" id="UP000499080"/>
    </source>
</evidence>
<organism evidence="1 2">
    <name type="scientific">Araneus ventricosus</name>
    <name type="common">Orbweaver spider</name>
    <name type="synonym">Epeira ventricosa</name>
    <dbReference type="NCBI Taxonomy" id="182803"/>
    <lineage>
        <taxon>Eukaryota</taxon>
        <taxon>Metazoa</taxon>
        <taxon>Ecdysozoa</taxon>
        <taxon>Arthropoda</taxon>
        <taxon>Chelicerata</taxon>
        <taxon>Arachnida</taxon>
        <taxon>Araneae</taxon>
        <taxon>Araneomorphae</taxon>
        <taxon>Entelegynae</taxon>
        <taxon>Araneoidea</taxon>
        <taxon>Araneidae</taxon>
        <taxon>Araneus</taxon>
    </lineage>
</organism>
<dbReference type="EMBL" id="BGPR01014153">
    <property type="protein sequence ID" value="GBN63970.1"/>
    <property type="molecule type" value="Genomic_DNA"/>
</dbReference>
<reference evidence="1 2" key="1">
    <citation type="journal article" date="2019" name="Sci. Rep.">
        <title>Orb-weaving spider Araneus ventricosus genome elucidates the spidroin gene catalogue.</title>
        <authorList>
            <person name="Kono N."/>
            <person name="Nakamura H."/>
            <person name="Ohtoshi R."/>
            <person name="Moran D.A.P."/>
            <person name="Shinohara A."/>
            <person name="Yoshida Y."/>
            <person name="Fujiwara M."/>
            <person name="Mori M."/>
            <person name="Tomita M."/>
            <person name="Arakawa K."/>
        </authorList>
    </citation>
    <scope>NUCLEOTIDE SEQUENCE [LARGE SCALE GENOMIC DNA]</scope>
</reference>
<evidence type="ECO:0000313" key="1">
    <source>
        <dbReference type="EMBL" id="GBN63970.1"/>
    </source>
</evidence>
<comment type="caution">
    <text evidence="1">The sequence shown here is derived from an EMBL/GenBank/DDBJ whole genome shotgun (WGS) entry which is preliminary data.</text>
</comment>
<accession>A0A4Y2QL00</accession>
<dbReference type="AlphaFoldDB" id="A0A4Y2QL00"/>
<protein>
    <submittedName>
        <fullName evidence="1">Uncharacterized protein</fullName>
    </submittedName>
</protein>
<proteinExistence type="predicted"/>